<organism evidence="2 3">
    <name type="scientific">Chthoniobacter flavus Ellin428</name>
    <dbReference type="NCBI Taxonomy" id="497964"/>
    <lineage>
        <taxon>Bacteria</taxon>
        <taxon>Pseudomonadati</taxon>
        <taxon>Verrucomicrobiota</taxon>
        <taxon>Spartobacteria</taxon>
        <taxon>Chthoniobacterales</taxon>
        <taxon>Chthoniobacteraceae</taxon>
        <taxon>Chthoniobacter</taxon>
    </lineage>
</organism>
<dbReference type="RefSeq" id="WP_006983822.1">
    <property type="nucleotide sequence ID" value="NZ_ABVL01000044.1"/>
</dbReference>
<dbReference type="GO" id="GO:0006935">
    <property type="term" value="P:chemotaxis"/>
    <property type="evidence" value="ECO:0007669"/>
    <property type="project" value="InterPro"/>
</dbReference>
<dbReference type="Gene3D" id="2.30.30.40">
    <property type="entry name" value="SH3 Domains"/>
    <property type="match status" value="1"/>
</dbReference>
<dbReference type="Proteomes" id="UP000005824">
    <property type="component" value="Unassembled WGS sequence"/>
</dbReference>
<keyword evidence="3" id="KW-1185">Reference proteome</keyword>
<dbReference type="PANTHER" id="PTHR22617:SF23">
    <property type="entry name" value="CHEMOTAXIS PROTEIN CHEW"/>
    <property type="match status" value="1"/>
</dbReference>
<dbReference type="AlphaFoldDB" id="B4DC64"/>
<dbReference type="InterPro" id="IPR039315">
    <property type="entry name" value="CheW"/>
</dbReference>
<dbReference type="STRING" id="497964.CfE428DRAFT_6505"/>
<dbReference type="eggNOG" id="COG0835">
    <property type="taxonomic scope" value="Bacteria"/>
</dbReference>
<evidence type="ECO:0000313" key="3">
    <source>
        <dbReference type="Proteomes" id="UP000005824"/>
    </source>
</evidence>
<dbReference type="PANTHER" id="PTHR22617">
    <property type="entry name" value="CHEMOTAXIS SENSOR HISTIDINE KINASE-RELATED"/>
    <property type="match status" value="1"/>
</dbReference>
<sequence>MNSPVKDRIRMVVFLVERQRYGLPLEIVERILRAVEVTPLPQAPEIVLGAIDVEGRVLPVLNLRRRLGLPERTIEPIQQLVLAQTARRTVVLVIDEVVEVAEMPETGIVEPAQVAPGLEHLRGVAQLADGLVLIYDLERFLSLEEECALDRALEEEEATDAR</sequence>
<dbReference type="PROSITE" id="PS50851">
    <property type="entry name" value="CHEW"/>
    <property type="match status" value="1"/>
</dbReference>
<dbReference type="Gene3D" id="2.40.50.180">
    <property type="entry name" value="CheA-289, Domain 4"/>
    <property type="match status" value="1"/>
</dbReference>
<accession>B4DC64</accession>
<protein>
    <submittedName>
        <fullName evidence="2">CheW protein</fullName>
    </submittedName>
</protein>
<evidence type="ECO:0000313" key="2">
    <source>
        <dbReference type="EMBL" id="EDY15986.1"/>
    </source>
</evidence>
<dbReference type="SMART" id="SM00260">
    <property type="entry name" value="CheW"/>
    <property type="match status" value="1"/>
</dbReference>
<feature type="domain" description="CheW-like" evidence="1">
    <location>
        <begin position="8"/>
        <end position="146"/>
    </location>
</feature>
<dbReference type="InParanoid" id="B4DC64"/>
<evidence type="ECO:0000259" key="1">
    <source>
        <dbReference type="PROSITE" id="PS50851"/>
    </source>
</evidence>
<proteinExistence type="predicted"/>
<gene>
    <name evidence="2" type="ORF">CfE428DRAFT_6505</name>
</gene>
<comment type="caution">
    <text evidence="2">The sequence shown here is derived from an EMBL/GenBank/DDBJ whole genome shotgun (WGS) entry which is preliminary data.</text>
</comment>
<reference evidence="2 3" key="1">
    <citation type="journal article" date="2011" name="J. Bacteriol.">
        <title>Genome sequence of Chthoniobacter flavus Ellin428, an aerobic heterotrophic soil bacterium.</title>
        <authorList>
            <person name="Kant R."/>
            <person name="van Passel M.W."/>
            <person name="Palva A."/>
            <person name="Lucas S."/>
            <person name="Lapidus A."/>
            <person name="Glavina Del Rio T."/>
            <person name="Dalin E."/>
            <person name="Tice H."/>
            <person name="Bruce D."/>
            <person name="Goodwin L."/>
            <person name="Pitluck S."/>
            <person name="Larimer F.W."/>
            <person name="Land M.L."/>
            <person name="Hauser L."/>
            <person name="Sangwan P."/>
            <person name="de Vos W.M."/>
            <person name="Janssen P.H."/>
            <person name="Smidt H."/>
        </authorList>
    </citation>
    <scope>NUCLEOTIDE SEQUENCE [LARGE SCALE GENOMIC DNA]</scope>
    <source>
        <strain evidence="2 3">Ellin428</strain>
    </source>
</reference>
<dbReference type="InterPro" id="IPR036061">
    <property type="entry name" value="CheW-like_dom_sf"/>
</dbReference>
<dbReference type="InterPro" id="IPR002545">
    <property type="entry name" value="CheW-lke_dom"/>
</dbReference>
<name>B4DC64_9BACT</name>
<dbReference type="Pfam" id="PF01584">
    <property type="entry name" value="CheW"/>
    <property type="match status" value="1"/>
</dbReference>
<dbReference type="GO" id="GO:0005829">
    <property type="term" value="C:cytosol"/>
    <property type="evidence" value="ECO:0007669"/>
    <property type="project" value="TreeGrafter"/>
</dbReference>
<dbReference type="EMBL" id="ABVL01000044">
    <property type="protein sequence ID" value="EDY15986.1"/>
    <property type="molecule type" value="Genomic_DNA"/>
</dbReference>
<dbReference type="SUPFAM" id="SSF50341">
    <property type="entry name" value="CheW-like"/>
    <property type="match status" value="1"/>
</dbReference>
<dbReference type="GO" id="GO:0007165">
    <property type="term" value="P:signal transduction"/>
    <property type="evidence" value="ECO:0007669"/>
    <property type="project" value="InterPro"/>
</dbReference>